<accession>A0A3E0IBF6</accession>
<dbReference type="InterPro" id="IPR006379">
    <property type="entry name" value="HAD-SF_hydro_IIB"/>
</dbReference>
<dbReference type="Pfam" id="PF08282">
    <property type="entry name" value="Hydrolase_3"/>
    <property type="match status" value="1"/>
</dbReference>
<gene>
    <name evidence="1" type="ORF">BCF44_101912</name>
</gene>
<dbReference type="SUPFAM" id="SSF56784">
    <property type="entry name" value="HAD-like"/>
    <property type="match status" value="1"/>
</dbReference>
<dbReference type="Proteomes" id="UP000256269">
    <property type="component" value="Unassembled WGS sequence"/>
</dbReference>
<dbReference type="Gene3D" id="3.30.1240.10">
    <property type="match status" value="1"/>
</dbReference>
<dbReference type="NCBIfam" id="TIGR01484">
    <property type="entry name" value="HAD-SF-IIB"/>
    <property type="match status" value="1"/>
</dbReference>
<dbReference type="InterPro" id="IPR036412">
    <property type="entry name" value="HAD-like_sf"/>
</dbReference>
<dbReference type="AlphaFoldDB" id="A0A3E0IBF6"/>
<dbReference type="GO" id="GO:0005829">
    <property type="term" value="C:cytosol"/>
    <property type="evidence" value="ECO:0007669"/>
    <property type="project" value="TreeGrafter"/>
</dbReference>
<sequence length="288" mass="30644">MSWLTAPGHLLVCDLDGTLLRSDTSLSDAARDGLNRLVAAGVALTVASARSTEAMRPLLPGVDVRLPVIEHNGAYISDLRTGEHLVTNALDPAVADKAVELLGDPIVTSWDGRRDRVHFGPDLNPGAGWFIGEKRRYRDPRLTESADLRAVAARERVVMLCSYVPDEQAPAVAETVQAAVGDGARVWAALNSYSPGWSEVVVQSPLATKGAAILELRQRLDLDGEITVCGDHVNDLPMFAVADRRIAPGNARPAVRAAASVVTGTNDDDGVVTYLADQLAISRRAAGE</sequence>
<organism evidence="1 2">
    <name type="scientific">Kutzneria buriramensis</name>
    <dbReference type="NCBI Taxonomy" id="1045776"/>
    <lineage>
        <taxon>Bacteria</taxon>
        <taxon>Bacillati</taxon>
        <taxon>Actinomycetota</taxon>
        <taxon>Actinomycetes</taxon>
        <taxon>Pseudonocardiales</taxon>
        <taxon>Pseudonocardiaceae</taxon>
        <taxon>Kutzneria</taxon>
    </lineage>
</organism>
<dbReference type="InterPro" id="IPR023214">
    <property type="entry name" value="HAD_sf"/>
</dbReference>
<comment type="caution">
    <text evidence="1">The sequence shown here is derived from an EMBL/GenBank/DDBJ whole genome shotgun (WGS) entry which is preliminary data.</text>
</comment>
<dbReference type="PANTHER" id="PTHR10000:SF8">
    <property type="entry name" value="HAD SUPERFAMILY HYDROLASE-LIKE, TYPE 3"/>
    <property type="match status" value="1"/>
</dbReference>
<proteinExistence type="predicted"/>
<dbReference type="EMBL" id="QUNO01000001">
    <property type="protein sequence ID" value="REH55886.1"/>
    <property type="molecule type" value="Genomic_DNA"/>
</dbReference>
<evidence type="ECO:0000313" key="2">
    <source>
        <dbReference type="Proteomes" id="UP000256269"/>
    </source>
</evidence>
<evidence type="ECO:0000313" key="1">
    <source>
        <dbReference type="EMBL" id="REH55886.1"/>
    </source>
</evidence>
<protein>
    <recommendedName>
        <fullName evidence="3">Cof subfamily protein (Haloacid dehalogenase superfamily)/HAD superfamily hydrolase (TIGR01484 family)</fullName>
    </recommendedName>
</protein>
<reference evidence="1 2" key="1">
    <citation type="submission" date="2018-08" db="EMBL/GenBank/DDBJ databases">
        <title>Genomic Encyclopedia of Archaeal and Bacterial Type Strains, Phase II (KMG-II): from individual species to whole genera.</title>
        <authorList>
            <person name="Goeker M."/>
        </authorList>
    </citation>
    <scope>NUCLEOTIDE SEQUENCE [LARGE SCALE GENOMIC DNA]</scope>
    <source>
        <strain evidence="1 2">DSM 45791</strain>
    </source>
</reference>
<dbReference type="Gene3D" id="3.40.50.1000">
    <property type="entry name" value="HAD superfamily/HAD-like"/>
    <property type="match status" value="1"/>
</dbReference>
<keyword evidence="2" id="KW-1185">Reference proteome</keyword>
<dbReference type="GO" id="GO:0000287">
    <property type="term" value="F:magnesium ion binding"/>
    <property type="evidence" value="ECO:0007669"/>
    <property type="project" value="TreeGrafter"/>
</dbReference>
<dbReference type="PANTHER" id="PTHR10000">
    <property type="entry name" value="PHOSPHOSERINE PHOSPHATASE"/>
    <property type="match status" value="1"/>
</dbReference>
<name>A0A3E0IBF6_9PSEU</name>
<evidence type="ECO:0008006" key="3">
    <source>
        <dbReference type="Google" id="ProtNLM"/>
    </source>
</evidence>
<dbReference type="GO" id="GO:0016791">
    <property type="term" value="F:phosphatase activity"/>
    <property type="evidence" value="ECO:0007669"/>
    <property type="project" value="TreeGrafter"/>
</dbReference>